<dbReference type="InterPro" id="IPR014748">
    <property type="entry name" value="Enoyl-CoA_hydra_C"/>
</dbReference>
<name>A0A3M7TVA4_9BACI</name>
<dbReference type="InterPro" id="IPR001753">
    <property type="entry name" value="Enoyl-CoA_hydra/iso"/>
</dbReference>
<dbReference type="CDD" id="cd06558">
    <property type="entry name" value="crotonase-like"/>
    <property type="match status" value="1"/>
</dbReference>
<dbReference type="Gene3D" id="3.90.226.10">
    <property type="entry name" value="2-enoyl-CoA Hydratase, Chain A, domain 1"/>
    <property type="match status" value="1"/>
</dbReference>
<sequence>MSLVNLELRDDHIAWLKINRPEAANSLNKHVLDQIAGHVKELSLNPKVRALVLTSAGEKVFSAGADLKERRELRVEEVPFAVKRIRETIDLVDDFPAPTICALNGPAFGGGFELALACDIRICTPHTTFALTETSLAIIPGAGGTQRLPRAIGMSRAKEMIFTSKKIDAQTAEQWGLVSSVSTSDSLYKEVKALTDQMVRCGPVALRQAKFAMNQGAGTDLKTGIAIEAKAYEITIPTEDRIEGLEAFKEKRKPQYTGR</sequence>
<dbReference type="SUPFAM" id="SSF52096">
    <property type="entry name" value="ClpP/crotonase"/>
    <property type="match status" value="1"/>
</dbReference>
<dbReference type="EMBL" id="RHIB01000001">
    <property type="protein sequence ID" value="RNA68674.1"/>
    <property type="molecule type" value="Genomic_DNA"/>
</dbReference>
<comment type="similarity">
    <text evidence="1">Belongs to the enoyl-CoA hydratase/isomerase family.</text>
</comment>
<dbReference type="GO" id="GO:0004300">
    <property type="term" value="F:enoyl-CoA hydratase activity"/>
    <property type="evidence" value="ECO:0007669"/>
    <property type="project" value="UniProtKB-EC"/>
</dbReference>
<evidence type="ECO:0000313" key="4">
    <source>
        <dbReference type="Proteomes" id="UP000278746"/>
    </source>
</evidence>
<organism evidence="3 4">
    <name type="scientific">Alteribacter keqinensis</name>
    <dbReference type="NCBI Taxonomy" id="2483800"/>
    <lineage>
        <taxon>Bacteria</taxon>
        <taxon>Bacillati</taxon>
        <taxon>Bacillota</taxon>
        <taxon>Bacilli</taxon>
        <taxon>Bacillales</taxon>
        <taxon>Bacillaceae</taxon>
        <taxon>Alteribacter</taxon>
    </lineage>
</organism>
<evidence type="ECO:0000313" key="3">
    <source>
        <dbReference type="EMBL" id="RNA68674.1"/>
    </source>
</evidence>
<accession>A0A3M7TVA4</accession>
<keyword evidence="2 3" id="KW-0456">Lyase</keyword>
<gene>
    <name evidence="3" type="ORF">EBO34_01515</name>
</gene>
<dbReference type="FunFam" id="1.10.12.10:FF:000001">
    <property type="entry name" value="Probable enoyl-CoA hydratase, mitochondrial"/>
    <property type="match status" value="1"/>
</dbReference>
<dbReference type="OrthoDB" id="9775794at2"/>
<dbReference type="InterPro" id="IPR029045">
    <property type="entry name" value="ClpP/crotonase-like_dom_sf"/>
</dbReference>
<dbReference type="PANTHER" id="PTHR11941:SF54">
    <property type="entry name" value="ENOYL-COA HYDRATASE, MITOCHONDRIAL"/>
    <property type="match status" value="1"/>
</dbReference>
<dbReference type="EC" id="4.2.1.17" evidence="3"/>
<dbReference type="GO" id="GO:0006635">
    <property type="term" value="P:fatty acid beta-oxidation"/>
    <property type="evidence" value="ECO:0007669"/>
    <property type="project" value="TreeGrafter"/>
</dbReference>
<dbReference type="Proteomes" id="UP000278746">
    <property type="component" value="Unassembled WGS sequence"/>
</dbReference>
<dbReference type="PANTHER" id="PTHR11941">
    <property type="entry name" value="ENOYL-COA HYDRATASE-RELATED"/>
    <property type="match status" value="1"/>
</dbReference>
<dbReference type="AlphaFoldDB" id="A0A3M7TVA4"/>
<dbReference type="Gene3D" id="1.10.12.10">
    <property type="entry name" value="Lyase 2-enoyl-coa Hydratase, Chain A, domain 2"/>
    <property type="match status" value="1"/>
</dbReference>
<comment type="caution">
    <text evidence="3">The sequence shown here is derived from an EMBL/GenBank/DDBJ whole genome shotgun (WGS) entry which is preliminary data.</text>
</comment>
<reference evidence="3 4" key="1">
    <citation type="submission" date="2018-10" db="EMBL/GenBank/DDBJ databases">
        <title>Bacillus Keqinensis sp. nov., a moderately halophilic bacterium isolated from a saline-alkaline lake.</title>
        <authorList>
            <person name="Wang H."/>
        </authorList>
    </citation>
    <scope>NUCLEOTIDE SEQUENCE [LARGE SCALE GENOMIC DNA]</scope>
    <source>
        <strain evidence="3 4">KQ-3</strain>
    </source>
</reference>
<evidence type="ECO:0000256" key="1">
    <source>
        <dbReference type="ARBA" id="ARBA00005254"/>
    </source>
</evidence>
<keyword evidence="4" id="KW-1185">Reference proteome</keyword>
<proteinExistence type="inferred from homology"/>
<dbReference type="RefSeq" id="WP_122896200.1">
    <property type="nucleotide sequence ID" value="NZ_RHIB01000001.1"/>
</dbReference>
<evidence type="ECO:0000256" key="2">
    <source>
        <dbReference type="ARBA" id="ARBA00023239"/>
    </source>
</evidence>
<dbReference type="Pfam" id="PF00378">
    <property type="entry name" value="ECH_1"/>
    <property type="match status" value="1"/>
</dbReference>
<protein>
    <submittedName>
        <fullName evidence="3">Enoyl-CoA hydratase</fullName>
        <ecNumber evidence="3">4.2.1.17</ecNumber>
    </submittedName>
</protein>
<dbReference type="FunFam" id="3.90.226.10:FF:000009">
    <property type="entry name" value="Carnitinyl-CoA dehydratase"/>
    <property type="match status" value="1"/>
</dbReference>